<evidence type="ECO:0000313" key="1">
    <source>
        <dbReference type="EMBL" id="JAR99382.1"/>
    </source>
</evidence>
<sequence length="12" mass="1371">MWPLEQILGQVG</sequence>
<reference evidence="1" key="1">
    <citation type="submission" date="2016-04" db="EMBL/GenBank/DDBJ databases">
        <authorList>
            <person name="Calderon-Fernandez G.M.Sr."/>
        </authorList>
    </citation>
    <scope>NUCLEOTIDE SEQUENCE</scope>
    <source>
        <strain evidence="1">Int1</strain>
        <tissue evidence="1">Integument</tissue>
    </source>
</reference>
<protein>
    <submittedName>
        <fullName evidence="1">Twitchin isoform x4</fullName>
    </submittedName>
</protein>
<organism evidence="1">
    <name type="scientific">Triatoma infestans</name>
    <name type="common">Assassin bug</name>
    <dbReference type="NCBI Taxonomy" id="30076"/>
    <lineage>
        <taxon>Eukaryota</taxon>
        <taxon>Metazoa</taxon>
        <taxon>Ecdysozoa</taxon>
        <taxon>Arthropoda</taxon>
        <taxon>Hexapoda</taxon>
        <taxon>Insecta</taxon>
        <taxon>Pterygota</taxon>
        <taxon>Neoptera</taxon>
        <taxon>Paraneoptera</taxon>
        <taxon>Hemiptera</taxon>
        <taxon>Heteroptera</taxon>
        <taxon>Panheteroptera</taxon>
        <taxon>Cimicomorpha</taxon>
        <taxon>Reduviidae</taxon>
        <taxon>Triatominae</taxon>
        <taxon>Triatoma</taxon>
    </lineage>
</organism>
<accession>A0A170XZ39</accession>
<proteinExistence type="predicted"/>
<reference evidence="1" key="2">
    <citation type="journal article" date="2017" name="J. Med. Entomol.">
        <title>Transcriptome Analysis of the Triatoma infestans (Hemiptera: Reduviidae) Integument.</title>
        <authorList>
            <person name="Calderon-Fernandez G.M."/>
            <person name="Moriconi D.E."/>
            <person name="Dulbecco A.B."/>
            <person name="Juarez M.P."/>
        </authorList>
    </citation>
    <scope>NUCLEOTIDE SEQUENCE</scope>
    <source>
        <strain evidence="1">Int1</strain>
        <tissue evidence="1">Integument</tissue>
    </source>
</reference>
<name>A0A170XZ39_TRIIF</name>
<dbReference type="EMBL" id="GEMB01003873">
    <property type="protein sequence ID" value="JAR99382.1"/>
    <property type="molecule type" value="Transcribed_RNA"/>
</dbReference>